<accession>A0A178K4B8</accession>
<dbReference type="Pfam" id="PF12973">
    <property type="entry name" value="Cupin_7"/>
    <property type="match status" value="1"/>
</dbReference>
<dbReference type="SUPFAM" id="SSF51182">
    <property type="entry name" value="RmlC-like cupins"/>
    <property type="match status" value="1"/>
</dbReference>
<sequence length="226" mass="25668">MLNMNFSTRLCINTTEMKWQQSPTAGVTRKPLEREAAESGHTTSIVRYAANSAFPEHHHPKGEEIYVLTGTFSDESGHYPAGSYLRNPPSSHHRPFSKEGCDIFVKLNQFAPDDSHPVRINTQAFTSDEPNSLFELHRHSNQACYLIQLQGAQAFNTQPFDCLLQPTPDTDTAAHHIQRTEVFVLEGALNNEQEHFSQGYWLRLPTPEHFMSAAGTTRLLLFYFFD</sequence>
<evidence type="ECO:0000313" key="3">
    <source>
        <dbReference type="Proteomes" id="UP000078503"/>
    </source>
</evidence>
<dbReference type="CDD" id="cd20303">
    <property type="entry name" value="cupin_ChrR_1"/>
    <property type="match status" value="1"/>
</dbReference>
<keyword evidence="3" id="KW-1185">Reference proteome</keyword>
<dbReference type="InterPro" id="IPR011051">
    <property type="entry name" value="RmlC_Cupin_sf"/>
</dbReference>
<reference evidence="2 3" key="1">
    <citation type="submission" date="2016-03" db="EMBL/GenBank/DDBJ databases">
        <title>Photobacterium proteolyticum sp. nov. a protease producing bacterium isolated from ocean sediments of Laizhou Bay.</title>
        <authorList>
            <person name="Li Y."/>
        </authorList>
    </citation>
    <scope>NUCLEOTIDE SEQUENCE [LARGE SCALE GENOMIC DNA]</scope>
    <source>
        <strain evidence="2 3">R-40508</strain>
    </source>
</reference>
<dbReference type="EMBL" id="LVHF01000033">
    <property type="protein sequence ID" value="OAN11533.1"/>
    <property type="molecule type" value="Genomic_DNA"/>
</dbReference>
<dbReference type="Gene3D" id="2.60.120.10">
    <property type="entry name" value="Jelly Rolls"/>
    <property type="match status" value="1"/>
</dbReference>
<dbReference type="STRING" id="858640.A3K86_21645"/>
<gene>
    <name evidence="2" type="ORF">A3K86_21645</name>
</gene>
<dbReference type="OrthoDB" id="9801227at2"/>
<protein>
    <recommendedName>
        <fullName evidence="1">ChrR-like cupin domain-containing protein</fullName>
    </recommendedName>
</protein>
<evidence type="ECO:0000259" key="1">
    <source>
        <dbReference type="Pfam" id="PF12973"/>
    </source>
</evidence>
<feature type="domain" description="ChrR-like cupin" evidence="1">
    <location>
        <begin position="9"/>
        <end position="111"/>
    </location>
</feature>
<dbReference type="RefSeq" id="WP_068336507.1">
    <property type="nucleotide sequence ID" value="NZ_LVHF01000033.1"/>
</dbReference>
<comment type="caution">
    <text evidence="2">The sequence shown here is derived from an EMBL/GenBank/DDBJ whole genome shotgun (WGS) entry which is preliminary data.</text>
</comment>
<proteinExistence type="predicted"/>
<name>A0A178K4B8_9GAMM</name>
<organism evidence="2 3">
    <name type="scientific">Photobacterium jeanii</name>
    <dbReference type="NCBI Taxonomy" id="858640"/>
    <lineage>
        <taxon>Bacteria</taxon>
        <taxon>Pseudomonadati</taxon>
        <taxon>Pseudomonadota</taxon>
        <taxon>Gammaproteobacteria</taxon>
        <taxon>Vibrionales</taxon>
        <taxon>Vibrionaceae</taxon>
        <taxon>Photobacterium</taxon>
    </lineage>
</organism>
<dbReference type="Proteomes" id="UP000078503">
    <property type="component" value="Unassembled WGS sequence"/>
</dbReference>
<dbReference type="InterPro" id="IPR014710">
    <property type="entry name" value="RmlC-like_jellyroll"/>
</dbReference>
<dbReference type="AlphaFoldDB" id="A0A178K4B8"/>
<evidence type="ECO:0000313" key="2">
    <source>
        <dbReference type="EMBL" id="OAN11533.1"/>
    </source>
</evidence>
<dbReference type="InterPro" id="IPR025979">
    <property type="entry name" value="ChrR-like_cupin_dom"/>
</dbReference>